<dbReference type="InterPro" id="IPR028581">
    <property type="entry name" value="DeoC_typeI"/>
</dbReference>
<dbReference type="GO" id="GO:0016052">
    <property type="term" value="P:carbohydrate catabolic process"/>
    <property type="evidence" value="ECO:0007669"/>
    <property type="project" value="TreeGrafter"/>
</dbReference>
<dbReference type="HAMAP" id="MF_00114">
    <property type="entry name" value="DeoC_type1"/>
    <property type="match status" value="1"/>
</dbReference>
<dbReference type="FunFam" id="3.20.20.70:FF:000044">
    <property type="entry name" value="Deoxyribose-phosphate aldolase"/>
    <property type="match status" value="1"/>
</dbReference>
<evidence type="ECO:0000256" key="2">
    <source>
        <dbReference type="ARBA" id="ARBA00022490"/>
    </source>
</evidence>
<dbReference type="SMART" id="SM01133">
    <property type="entry name" value="DeoC"/>
    <property type="match status" value="1"/>
</dbReference>
<dbReference type="AlphaFoldDB" id="A0A939BMS4"/>
<evidence type="ECO:0000313" key="9">
    <source>
        <dbReference type="Proteomes" id="UP000774000"/>
    </source>
</evidence>
<dbReference type="InterPro" id="IPR013785">
    <property type="entry name" value="Aldolase_TIM"/>
</dbReference>
<dbReference type="EMBL" id="JAFBDQ010000011">
    <property type="protein sequence ID" value="MBM7557300.1"/>
    <property type="molecule type" value="Genomic_DNA"/>
</dbReference>
<dbReference type="InterPro" id="IPR011343">
    <property type="entry name" value="DeoC"/>
</dbReference>
<evidence type="ECO:0000256" key="6">
    <source>
        <dbReference type="ARBA" id="ARBA00056337"/>
    </source>
</evidence>
<feature type="active site" description="Proton donor/acceptor" evidence="7">
    <location>
        <position position="184"/>
    </location>
</feature>
<comment type="pathway">
    <text evidence="7">Carbohydrate degradation; 2-deoxy-D-ribose 1-phosphate degradation; D-glyceraldehyde 3-phosphate and acetaldehyde from 2-deoxy-alpha-D-ribose 1-phosphate: step 2/2.</text>
</comment>
<dbReference type="GO" id="GO:0006018">
    <property type="term" value="P:2-deoxyribose 1-phosphate catabolic process"/>
    <property type="evidence" value="ECO:0007669"/>
    <property type="project" value="UniProtKB-UniRule"/>
</dbReference>
<dbReference type="NCBIfam" id="TIGR00126">
    <property type="entry name" value="deoC"/>
    <property type="match status" value="1"/>
</dbReference>
<keyword evidence="9" id="KW-1185">Reference proteome</keyword>
<comment type="function">
    <text evidence="6 7">Catalyzes a reversible aldol reaction between acetaldehyde and D-glyceraldehyde 3-phosphate to generate 2-deoxy-D-ribose 5-phosphate.</text>
</comment>
<reference evidence="8" key="1">
    <citation type="submission" date="2021-01" db="EMBL/GenBank/DDBJ databases">
        <title>Genomic Encyclopedia of Type Strains, Phase IV (KMG-IV): sequencing the most valuable type-strain genomes for metagenomic binning, comparative biology and taxonomic classification.</title>
        <authorList>
            <person name="Goeker M."/>
        </authorList>
    </citation>
    <scope>NUCLEOTIDE SEQUENCE</scope>
    <source>
        <strain evidence="8">DSM 23230</strain>
    </source>
</reference>
<sequence>MEGSEVAVLIDHTILSPDITKKDVEIKCQEAKEYNFASVCVNPSYVEFVADQLKGSNVKTCTVIGFPLGESTSETKSFAAKNAVKNGADEVDMVINIGAVKSAAWDVVEADIKSVVKAVNRNTLVKVILETCYLDDNEIKQACKAAQSAGADFVKTSTGFGTHGARVEDVELMKESVDEEMGIKASGGIHSLEEAVEMLDAGATRIGASSGVEIVEGVEPEGDGDY</sequence>
<keyword evidence="2 7" id="KW-0963">Cytoplasm</keyword>
<evidence type="ECO:0000256" key="5">
    <source>
        <dbReference type="ARBA" id="ARBA00048791"/>
    </source>
</evidence>
<evidence type="ECO:0000256" key="1">
    <source>
        <dbReference type="ARBA" id="ARBA00010936"/>
    </source>
</evidence>
<evidence type="ECO:0000256" key="4">
    <source>
        <dbReference type="ARBA" id="ARBA00023270"/>
    </source>
</evidence>
<keyword evidence="3 7" id="KW-0456">Lyase</keyword>
<dbReference type="RefSeq" id="WP_204702059.1">
    <property type="nucleotide sequence ID" value="NZ_JAFBDQ010000011.1"/>
</dbReference>
<dbReference type="GO" id="GO:0005737">
    <property type="term" value="C:cytoplasm"/>
    <property type="evidence" value="ECO:0007669"/>
    <property type="project" value="UniProtKB-SubCell"/>
</dbReference>
<dbReference type="PANTHER" id="PTHR10889:SF1">
    <property type="entry name" value="DEOXYRIBOSE-PHOSPHATE ALDOLASE"/>
    <property type="match status" value="1"/>
</dbReference>
<protein>
    <recommendedName>
        <fullName evidence="7">Deoxyribose-phosphate aldolase</fullName>
        <shortName evidence="7">DERA</shortName>
        <ecNumber evidence="7">4.1.2.4</ecNumber>
    </recommendedName>
    <alternativeName>
        <fullName evidence="7">2-deoxy-D-ribose 5-phosphate aldolase</fullName>
    </alternativeName>
    <alternativeName>
        <fullName evidence="7">Phosphodeoxyriboaldolase</fullName>
        <shortName evidence="7">Deoxyriboaldolase</shortName>
    </alternativeName>
</protein>
<evidence type="ECO:0000256" key="3">
    <source>
        <dbReference type="ARBA" id="ARBA00023239"/>
    </source>
</evidence>
<gene>
    <name evidence="7" type="primary">deoC</name>
    <name evidence="8" type="ORF">JOC47_002166</name>
</gene>
<keyword evidence="4 7" id="KW-0704">Schiff base</keyword>
<dbReference type="CDD" id="cd00959">
    <property type="entry name" value="DeoC"/>
    <property type="match status" value="1"/>
</dbReference>
<feature type="active site" description="Schiff-base intermediate with acetaldehyde" evidence="7">
    <location>
        <position position="155"/>
    </location>
</feature>
<evidence type="ECO:0000256" key="7">
    <source>
        <dbReference type="HAMAP-Rule" id="MF_00114"/>
    </source>
</evidence>
<dbReference type="Pfam" id="PF01791">
    <property type="entry name" value="DeoC"/>
    <property type="match status" value="1"/>
</dbReference>
<dbReference type="Gene3D" id="3.20.20.70">
    <property type="entry name" value="Aldolase class I"/>
    <property type="match status" value="1"/>
</dbReference>
<name>A0A939BMS4_9FIRM</name>
<comment type="similarity">
    <text evidence="1 7">Belongs to the DeoC/FbaB aldolase family. DeoC type 1 subfamily.</text>
</comment>
<evidence type="ECO:0000313" key="8">
    <source>
        <dbReference type="EMBL" id="MBM7557300.1"/>
    </source>
</evidence>
<comment type="catalytic activity">
    <reaction evidence="5 7">
        <text>2-deoxy-D-ribose 5-phosphate = D-glyceraldehyde 3-phosphate + acetaldehyde</text>
        <dbReference type="Rhea" id="RHEA:12821"/>
        <dbReference type="ChEBI" id="CHEBI:15343"/>
        <dbReference type="ChEBI" id="CHEBI:59776"/>
        <dbReference type="ChEBI" id="CHEBI:62877"/>
        <dbReference type="EC" id="4.1.2.4"/>
    </reaction>
</comment>
<dbReference type="PANTHER" id="PTHR10889">
    <property type="entry name" value="DEOXYRIBOSE-PHOSPHATE ALDOLASE"/>
    <property type="match status" value="1"/>
</dbReference>
<organism evidence="8 9">
    <name type="scientific">Halanaerobacter jeridensis</name>
    <dbReference type="NCBI Taxonomy" id="706427"/>
    <lineage>
        <taxon>Bacteria</taxon>
        <taxon>Bacillati</taxon>
        <taxon>Bacillota</taxon>
        <taxon>Clostridia</taxon>
        <taxon>Halanaerobiales</taxon>
        <taxon>Halobacteroidaceae</taxon>
        <taxon>Halanaerobacter</taxon>
    </lineage>
</organism>
<comment type="caution">
    <text evidence="8">The sequence shown here is derived from an EMBL/GenBank/DDBJ whole genome shotgun (WGS) entry which is preliminary data.</text>
</comment>
<dbReference type="GO" id="GO:0009264">
    <property type="term" value="P:deoxyribonucleotide catabolic process"/>
    <property type="evidence" value="ECO:0007669"/>
    <property type="project" value="UniProtKB-UniRule"/>
</dbReference>
<comment type="subcellular location">
    <subcellularLocation>
        <location evidence="7">Cytoplasm</location>
    </subcellularLocation>
</comment>
<accession>A0A939BMS4</accession>
<dbReference type="GO" id="GO:0004139">
    <property type="term" value="F:deoxyribose-phosphate aldolase activity"/>
    <property type="evidence" value="ECO:0007669"/>
    <property type="project" value="UniProtKB-UniRule"/>
</dbReference>
<dbReference type="PIRSF" id="PIRSF001357">
    <property type="entry name" value="DeoC"/>
    <property type="match status" value="1"/>
</dbReference>
<feature type="active site" description="Proton donor/acceptor" evidence="7">
    <location>
        <position position="92"/>
    </location>
</feature>
<dbReference type="SUPFAM" id="SSF51569">
    <property type="entry name" value="Aldolase"/>
    <property type="match status" value="1"/>
</dbReference>
<dbReference type="InterPro" id="IPR002915">
    <property type="entry name" value="DeoC/FbaB/LacD_aldolase"/>
</dbReference>
<dbReference type="EC" id="4.1.2.4" evidence="7"/>
<dbReference type="Proteomes" id="UP000774000">
    <property type="component" value="Unassembled WGS sequence"/>
</dbReference>
<proteinExistence type="inferred from homology"/>